<dbReference type="EMBL" id="CM047909">
    <property type="protein sequence ID" value="KAJ0080418.1"/>
    <property type="molecule type" value="Genomic_DNA"/>
</dbReference>
<gene>
    <name evidence="1" type="ORF">Patl1_24094</name>
</gene>
<keyword evidence="2" id="KW-1185">Reference proteome</keyword>
<comment type="caution">
    <text evidence="1">The sequence shown here is derived from an EMBL/GenBank/DDBJ whole genome shotgun (WGS) entry which is preliminary data.</text>
</comment>
<reference evidence="2" key="1">
    <citation type="journal article" date="2023" name="G3 (Bethesda)">
        <title>Genome assembly and association tests identify interacting loci associated with vigor, precocity, and sex in interspecific pistachio rootstocks.</title>
        <authorList>
            <person name="Palmer W."/>
            <person name="Jacygrad E."/>
            <person name="Sagayaradj S."/>
            <person name="Cavanaugh K."/>
            <person name="Han R."/>
            <person name="Bertier L."/>
            <person name="Beede B."/>
            <person name="Kafkas S."/>
            <person name="Golino D."/>
            <person name="Preece J."/>
            <person name="Michelmore R."/>
        </authorList>
    </citation>
    <scope>NUCLEOTIDE SEQUENCE [LARGE SCALE GENOMIC DNA]</scope>
</reference>
<evidence type="ECO:0000313" key="2">
    <source>
        <dbReference type="Proteomes" id="UP001164250"/>
    </source>
</evidence>
<organism evidence="1 2">
    <name type="scientific">Pistacia atlantica</name>
    <dbReference type="NCBI Taxonomy" id="434234"/>
    <lineage>
        <taxon>Eukaryota</taxon>
        <taxon>Viridiplantae</taxon>
        <taxon>Streptophyta</taxon>
        <taxon>Embryophyta</taxon>
        <taxon>Tracheophyta</taxon>
        <taxon>Spermatophyta</taxon>
        <taxon>Magnoliopsida</taxon>
        <taxon>eudicotyledons</taxon>
        <taxon>Gunneridae</taxon>
        <taxon>Pentapetalae</taxon>
        <taxon>rosids</taxon>
        <taxon>malvids</taxon>
        <taxon>Sapindales</taxon>
        <taxon>Anacardiaceae</taxon>
        <taxon>Pistacia</taxon>
    </lineage>
</organism>
<protein>
    <submittedName>
        <fullName evidence="1">Uncharacterized protein</fullName>
    </submittedName>
</protein>
<accession>A0ACC0ZZI6</accession>
<evidence type="ECO:0000313" key="1">
    <source>
        <dbReference type="EMBL" id="KAJ0080418.1"/>
    </source>
</evidence>
<sequence length="428" mass="47525">MATSRLLLSHLRRCTCSPSHAPPLYHLLHATPQPLPEPSQSSYFRRSPVSSRFFHPGSVDDDSLTESVTYSVPVPADIVNFGEGVIGGGEELILPVRTLISVIDAYHNLSGLPWWVIIATSTLAFRLAVLPIVVLQLKKMQKIGELFPKLPPPFPPPLSGRSFIDQISLFRRERKATGCPSFLWFFASLSIQVPCFLLGVTSIRRMSLDRHPGFDSGGTLWFQDLTEFAHGLLGPIFPILIAGLHYTNVQLSFTKSSLGKREGPLGLLAKYYKMYLDVLTLPLFFIGYCIPQGSLVYWVTNSTFSMIQQLSLKHPAVRAKLGLPDKDAPSALEKSEETDSLEKHLDSPAKQRLISVKDLTPKELVALSVKHLSKGQTERAISFLQLALDKDPDYINALIVMGQTQLQKGLLAEAVEYLERAISKVRLV</sequence>
<proteinExistence type="predicted"/>
<dbReference type="Proteomes" id="UP001164250">
    <property type="component" value="Chromosome 13"/>
</dbReference>
<name>A0ACC0ZZI6_9ROSI</name>